<dbReference type="InterPro" id="IPR020019">
    <property type="entry name" value="AcTrfase_PglD-like"/>
</dbReference>
<dbReference type="KEGG" id="sinu:IMZ28_10320"/>
<dbReference type="Proteomes" id="UP000595074">
    <property type="component" value="Chromosome"/>
</dbReference>
<dbReference type="GO" id="GO:0016740">
    <property type="term" value="F:transferase activity"/>
    <property type="evidence" value="ECO:0007669"/>
    <property type="project" value="UniProtKB-KW"/>
</dbReference>
<dbReference type="RefSeq" id="WP_197548510.1">
    <property type="nucleotide sequence ID" value="NZ_CP063164.1"/>
</dbReference>
<evidence type="ECO:0000256" key="2">
    <source>
        <dbReference type="ARBA" id="ARBA00022679"/>
    </source>
</evidence>
<dbReference type="AlphaFoldDB" id="A0A7M1S478"/>
<reference evidence="7 8" key="1">
    <citation type="submission" date="2020-10" db="EMBL/GenBank/DDBJ databases">
        <title>The genome of sulfurovum sp.</title>
        <authorList>
            <person name="Xie S."/>
            <person name="Shao Z."/>
            <person name="Jiang L."/>
        </authorList>
    </citation>
    <scope>NUCLEOTIDE SEQUENCE [LARGE SCALE GENOMIC DNA]</scope>
    <source>
        <strain evidence="7 8">ST-419</strain>
    </source>
</reference>
<organism evidence="7 8">
    <name type="scientific">Sulfurovum indicum</name>
    <dbReference type="NCBI Taxonomy" id="2779528"/>
    <lineage>
        <taxon>Bacteria</taxon>
        <taxon>Pseudomonadati</taxon>
        <taxon>Campylobacterota</taxon>
        <taxon>Epsilonproteobacteria</taxon>
        <taxon>Campylobacterales</taxon>
        <taxon>Sulfurovaceae</taxon>
        <taxon>Sulfurovum</taxon>
    </lineage>
</organism>
<feature type="binding site" evidence="5">
    <location>
        <position position="58"/>
    </location>
    <ligand>
        <name>substrate</name>
    </ligand>
</feature>
<gene>
    <name evidence="7" type="ORF">IMZ28_10320</name>
</gene>
<dbReference type="NCBIfam" id="TIGR03570">
    <property type="entry name" value="NeuD_NnaD"/>
    <property type="match status" value="1"/>
</dbReference>
<feature type="binding site" evidence="5">
    <location>
        <position position="155"/>
    </location>
    <ligand>
        <name>acetyl-CoA</name>
        <dbReference type="ChEBI" id="CHEBI:57288"/>
    </ligand>
</feature>
<name>A0A7M1S478_9BACT</name>
<dbReference type="CDD" id="cd03360">
    <property type="entry name" value="LbH_AT_putative"/>
    <property type="match status" value="1"/>
</dbReference>
<keyword evidence="2 7" id="KW-0808">Transferase</keyword>
<dbReference type="InterPro" id="IPR050179">
    <property type="entry name" value="Trans_hexapeptide_repeat"/>
</dbReference>
<evidence type="ECO:0000256" key="1">
    <source>
        <dbReference type="ARBA" id="ARBA00007274"/>
    </source>
</evidence>
<feature type="site" description="Increases basicity of active site His" evidence="4">
    <location>
        <position position="126"/>
    </location>
</feature>
<feature type="binding site" evidence="5">
    <location>
        <begin position="32"/>
        <end position="33"/>
    </location>
    <ligand>
        <name>substrate</name>
    </ligand>
</feature>
<dbReference type="PANTHER" id="PTHR43300:SF7">
    <property type="entry name" value="UDP-N-ACETYLBACILLOSAMINE N-ACETYLTRANSFERASE"/>
    <property type="match status" value="1"/>
</dbReference>
<proteinExistence type="inferred from homology"/>
<evidence type="ECO:0000313" key="7">
    <source>
        <dbReference type="EMBL" id="QOR61801.1"/>
    </source>
</evidence>
<dbReference type="Gene3D" id="2.160.10.10">
    <property type="entry name" value="Hexapeptide repeat proteins"/>
    <property type="match status" value="1"/>
</dbReference>
<dbReference type="PROSITE" id="PS00101">
    <property type="entry name" value="HEXAPEP_TRANSFERASES"/>
    <property type="match status" value="1"/>
</dbReference>
<dbReference type="PANTHER" id="PTHR43300">
    <property type="entry name" value="ACETYLTRANSFERASE"/>
    <property type="match status" value="1"/>
</dbReference>
<dbReference type="InterPro" id="IPR018357">
    <property type="entry name" value="Hexapep_transf_CS"/>
</dbReference>
<feature type="domain" description="PglD N-terminal" evidence="6">
    <location>
        <begin position="3"/>
        <end position="69"/>
    </location>
</feature>
<comment type="similarity">
    <text evidence="1">Belongs to the transferase hexapeptide repeat family.</text>
</comment>
<dbReference type="Gene3D" id="3.40.50.20">
    <property type="match status" value="1"/>
</dbReference>
<dbReference type="EMBL" id="CP063164">
    <property type="protein sequence ID" value="QOR61801.1"/>
    <property type="molecule type" value="Genomic_DNA"/>
</dbReference>
<sequence>MKQIAIYGASGHGKVVADIARLNGYDDILFIDDGIATYLSFERFVQQQLDIPVALGVGNAQVRARLYRRCREHGLSIETLVHPSAVLADGVIVGEGTVVMANSVVNSDTDIGKCCILNTSCVIEHDNSIGDFVHIAPQVACAGGVKIGDYSHIGIGSCIIQGITVGSHTVIGAGSVVVKNIENHILAYGNPCKPIKELTS</sequence>
<evidence type="ECO:0000256" key="5">
    <source>
        <dbReference type="PIRSR" id="PIRSR620019-2"/>
    </source>
</evidence>
<evidence type="ECO:0000256" key="4">
    <source>
        <dbReference type="PIRSR" id="PIRSR620019-1"/>
    </source>
</evidence>
<evidence type="ECO:0000313" key="8">
    <source>
        <dbReference type="Proteomes" id="UP000595074"/>
    </source>
</evidence>
<accession>A0A7M1S478</accession>
<feature type="active site" description="Proton acceptor" evidence="4">
    <location>
        <position position="125"/>
    </location>
</feature>
<evidence type="ECO:0000256" key="3">
    <source>
        <dbReference type="ARBA" id="ARBA00022737"/>
    </source>
</evidence>
<dbReference type="Pfam" id="PF17836">
    <property type="entry name" value="PglD_N"/>
    <property type="match status" value="1"/>
</dbReference>
<feature type="binding site" evidence="5">
    <location>
        <begin position="10"/>
        <end position="12"/>
    </location>
    <ligand>
        <name>substrate</name>
    </ligand>
</feature>
<keyword evidence="8" id="KW-1185">Reference proteome</keyword>
<dbReference type="SUPFAM" id="SSF51161">
    <property type="entry name" value="Trimeric LpxA-like enzymes"/>
    <property type="match status" value="1"/>
</dbReference>
<feature type="binding site" evidence="5">
    <location>
        <position position="134"/>
    </location>
    <ligand>
        <name>acetyl-CoA</name>
        <dbReference type="ChEBI" id="CHEBI:57288"/>
    </ligand>
</feature>
<dbReference type="InterPro" id="IPR041561">
    <property type="entry name" value="PglD_N"/>
</dbReference>
<evidence type="ECO:0000259" key="6">
    <source>
        <dbReference type="Pfam" id="PF17836"/>
    </source>
</evidence>
<protein>
    <submittedName>
        <fullName evidence="7">Acetyltransferase</fullName>
    </submittedName>
</protein>
<dbReference type="InterPro" id="IPR011004">
    <property type="entry name" value="Trimer_LpxA-like_sf"/>
</dbReference>
<keyword evidence="3" id="KW-0677">Repeat</keyword>